<dbReference type="EMBL" id="MLQQ01000018">
    <property type="protein sequence ID" value="OIJ12967.1"/>
    <property type="molecule type" value="Genomic_DNA"/>
</dbReference>
<proteinExistence type="predicted"/>
<sequence length="127" mass="14776">MKKIKEKLFVLLTSLGAIIFFVLIYTGLSDTIYHAPEHVLVIGDLEYENYIAPFCLNETYEKELFDSGKGFVTTIGEARKLGYEMDSTCTYNELVVSRQTFISFVLENLGFWKHPSERWNEDGTWNW</sequence>
<evidence type="ECO:0000313" key="1">
    <source>
        <dbReference type="EMBL" id="OIJ12967.1"/>
    </source>
</evidence>
<accession>A0A1S2LMQ7</accession>
<comment type="caution">
    <text evidence="1">The sequence shown here is derived from an EMBL/GenBank/DDBJ whole genome shotgun (WGS) entry which is preliminary data.</text>
</comment>
<name>A0A1S2LMQ7_9BACI</name>
<evidence type="ECO:0000313" key="2">
    <source>
        <dbReference type="Proteomes" id="UP000180098"/>
    </source>
</evidence>
<organism evidence="1 2">
    <name type="scientific">Anaerobacillus arseniciselenatis</name>
    <dbReference type="NCBI Taxonomy" id="85682"/>
    <lineage>
        <taxon>Bacteria</taxon>
        <taxon>Bacillati</taxon>
        <taxon>Bacillota</taxon>
        <taxon>Bacilli</taxon>
        <taxon>Bacillales</taxon>
        <taxon>Bacillaceae</taxon>
        <taxon>Anaerobacillus</taxon>
    </lineage>
</organism>
<protein>
    <submittedName>
        <fullName evidence="1">Uncharacterized protein</fullName>
    </submittedName>
</protein>
<gene>
    <name evidence="1" type="ORF">BKP35_10430</name>
</gene>
<dbReference type="AlphaFoldDB" id="A0A1S2LMQ7"/>
<reference evidence="1 2" key="1">
    <citation type="submission" date="2016-10" db="EMBL/GenBank/DDBJ databases">
        <title>Draft genome sequences of four alkaliphilic bacteria belonging to the Anaerobacillus genus.</title>
        <authorList>
            <person name="Bassil N.M."/>
            <person name="Lloyd J.R."/>
        </authorList>
    </citation>
    <scope>NUCLEOTIDE SEQUENCE [LARGE SCALE GENOMIC DNA]</scope>
    <source>
        <strain evidence="1 2">DSM 15340</strain>
    </source>
</reference>
<keyword evidence="2" id="KW-1185">Reference proteome</keyword>
<dbReference type="Proteomes" id="UP000180098">
    <property type="component" value="Unassembled WGS sequence"/>
</dbReference>